<feature type="domain" description="Aspartate/glutamate/uridylate kinase" evidence="11">
    <location>
        <begin position="25"/>
        <end position="302"/>
    </location>
</feature>
<dbReference type="Pfam" id="PF00696">
    <property type="entry name" value="AA_kinase"/>
    <property type="match status" value="1"/>
</dbReference>
<comment type="pathway">
    <text evidence="10">Amino-acid biosynthesis; L-methionine biosynthesis via de novo pathway; L-homoserine from L-aspartate: step 1/3.</text>
</comment>
<dbReference type="NCBIfam" id="TIGR00657">
    <property type="entry name" value="asp_kinases"/>
    <property type="match status" value="1"/>
</dbReference>
<dbReference type="SUPFAM" id="SSF53633">
    <property type="entry name" value="Carbamate kinase-like"/>
    <property type="match status" value="1"/>
</dbReference>
<dbReference type="AlphaFoldDB" id="A0A0Q0W8Z4"/>
<dbReference type="EC" id="2.7.2.4" evidence="9"/>
<dbReference type="CDD" id="cd04243">
    <property type="entry name" value="AAK_AK-HSDH-like"/>
    <property type="match status" value="1"/>
</dbReference>
<dbReference type="GO" id="GO:0005524">
    <property type="term" value="F:ATP binding"/>
    <property type="evidence" value="ECO:0007669"/>
    <property type="project" value="UniProtKB-KW"/>
</dbReference>
<dbReference type="GO" id="GO:0004072">
    <property type="term" value="F:aspartate kinase activity"/>
    <property type="evidence" value="ECO:0007669"/>
    <property type="project" value="UniProtKB-EC"/>
</dbReference>
<evidence type="ECO:0000259" key="11">
    <source>
        <dbReference type="Pfam" id="PF00696"/>
    </source>
</evidence>
<dbReference type="InterPro" id="IPR001341">
    <property type="entry name" value="Asp_kinase"/>
</dbReference>
<proteinExistence type="inferred from homology"/>
<gene>
    <name evidence="12" type="ORF">RC62_4211</name>
</gene>
<comment type="similarity">
    <text evidence="2 9">Belongs to the aspartokinase family.</text>
</comment>
<feature type="binding site" evidence="8">
    <location>
        <begin position="30"/>
        <end position="33"/>
    </location>
    <ligand>
        <name>ATP</name>
        <dbReference type="ChEBI" id="CHEBI:30616"/>
    </ligand>
</feature>
<dbReference type="GO" id="GO:0009089">
    <property type="term" value="P:lysine biosynthetic process via diaminopimelate"/>
    <property type="evidence" value="ECO:0007669"/>
    <property type="project" value="UniProtKB-UniPathway"/>
</dbReference>
<dbReference type="PANTHER" id="PTHR21499">
    <property type="entry name" value="ASPARTATE KINASE"/>
    <property type="match status" value="1"/>
</dbReference>
<evidence type="ECO:0000256" key="7">
    <source>
        <dbReference type="ARBA" id="ARBA00047872"/>
    </source>
</evidence>
<evidence type="ECO:0000313" key="13">
    <source>
        <dbReference type="Proteomes" id="UP000050443"/>
    </source>
</evidence>
<dbReference type="InterPro" id="IPR045865">
    <property type="entry name" value="ACT-like_dom_sf"/>
</dbReference>
<reference evidence="12 13" key="1">
    <citation type="submission" date="2014-09" db="EMBL/GenBank/DDBJ databases">
        <title>Genome sequence of Flavobacterium aquidurense RC62.</title>
        <authorList>
            <person name="Kim J.F."/>
            <person name="Kwak M.-J."/>
        </authorList>
    </citation>
    <scope>NUCLEOTIDE SEQUENCE [LARGE SCALE GENOMIC DNA]</scope>
    <source>
        <strain evidence="12 13">RC62</strain>
    </source>
</reference>
<accession>A0A0Q0W8Z4</accession>
<keyword evidence="3 9" id="KW-0808">Transferase</keyword>
<dbReference type="UniPathway" id="UPA00051">
    <property type="reaction ID" value="UER00462"/>
</dbReference>
<dbReference type="GO" id="GO:0009088">
    <property type="term" value="P:threonine biosynthetic process"/>
    <property type="evidence" value="ECO:0007669"/>
    <property type="project" value="UniProtKB-UniPathway"/>
</dbReference>
<keyword evidence="6 8" id="KW-0067">ATP-binding</keyword>
<dbReference type="PATRIC" id="fig|362413.3.peg.4134"/>
<dbReference type="Proteomes" id="UP000050443">
    <property type="component" value="Unassembled WGS sequence"/>
</dbReference>
<comment type="pathway">
    <text evidence="10">Amino-acid biosynthesis; L-threonine biosynthesis; L-threonine from L-aspartate: step 1/5.</text>
</comment>
<name>A0A0Q0W8Z4_9FLAO</name>
<comment type="catalytic activity">
    <reaction evidence="7 9">
        <text>L-aspartate + ATP = 4-phospho-L-aspartate + ADP</text>
        <dbReference type="Rhea" id="RHEA:23776"/>
        <dbReference type="ChEBI" id="CHEBI:29991"/>
        <dbReference type="ChEBI" id="CHEBI:30616"/>
        <dbReference type="ChEBI" id="CHEBI:57535"/>
        <dbReference type="ChEBI" id="CHEBI:456216"/>
        <dbReference type="EC" id="2.7.2.4"/>
    </reaction>
</comment>
<dbReference type="InterPro" id="IPR001048">
    <property type="entry name" value="Asp/Glu/Uridylate_kinase"/>
</dbReference>
<evidence type="ECO:0000256" key="1">
    <source>
        <dbReference type="ARBA" id="ARBA00004766"/>
    </source>
</evidence>
<dbReference type="Gene3D" id="3.40.1160.10">
    <property type="entry name" value="Acetylglutamate kinase-like"/>
    <property type="match status" value="1"/>
</dbReference>
<keyword evidence="4 8" id="KW-0547">Nucleotide-binding</keyword>
<dbReference type="EMBL" id="JRLF01000009">
    <property type="protein sequence ID" value="KQB40838.1"/>
    <property type="molecule type" value="Genomic_DNA"/>
</dbReference>
<dbReference type="InterPro" id="IPR036393">
    <property type="entry name" value="AceGlu_kinase-like_sf"/>
</dbReference>
<evidence type="ECO:0000256" key="10">
    <source>
        <dbReference type="RuleBase" id="RU004249"/>
    </source>
</evidence>
<sequence length="444" mass="51124">MAEKIIKYTGFHFKLKSKIKNLKLKMRVFKFGGASVKDADGIKNVYDVLQKVGYEDVILVVSAMGKTTNALEVVIKNYFDKSTELNSSVEEIKKYHNQILLDLFEDEKQEVFEAVQAQFSELEYFLAHNKSPNYNFVYDQIVSFGELISTTILSHYMNFRGIQTQWLDVRNFIKTNANYRDAEVDWETTQQNISKNVKRKILNITQGFLGADENNFTTTLGREGSDYTAGIFAYCLNAESVTIWKDVPGVMNADPRYFENASLLNQISYREAIELAFYGATVIHPKTLQPLQKKEIPLYVKSFINPLLKGTCVSKGVDLEPQYPCFIVKRDQLLISLSSIDFSFIMEENISEIFALFHQFKIKVNLIQNSAISFSVCVEDKFENFNELNSILSKKFKVDYNENVTLYTIRHFTEQAAQTVEENKTVLLKQVSRETMQIVTKEIK</sequence>
<evidence type="ECO:0000256" key="4">
    <source>
        <dbReference type="ARBA" id="ARBA00022741"/>
    </source>
</evidence>
<dbReference type="STRING" id="362413.RC62_4211"/>
<keyword evidence="5 9" id="KW-0418">Kinase</keyword>
<protein>
    <recommendedName>
        <fullName evidence="9">Aspartokinase</fullName>
        <ecNumber evidence="9">2.7.2.4</ecNumber>
    </recommendedName>
</protein>
<dbReference type="Gene3D" id="1.20.120.1320">
    <property type="entry name" value="Aspartokinase, catalytic domain"/>
    <property type="match status" value="1"/>
</dbReference>
<dbReference type="InterPro" id="IPR005260">
    <property type="entry name" value="Asp_kin_monofn"/>
</dbReference>
<evidence type="ECO:0000256" key="8">
    <source>
        <dbReference type="PIRSR" id="PIRSR000726-1"/>
    </source>
</evidence>
<organism evidence="12 13">
    <name type="scientific">Flavobacterium aquidurense</name>
    <dbReference type="NCBI Taxonomy" id="362413"/>
    <lineage>
        <taxon>Bacteria</taxon>
        <taxon>Pseudomonadati</taxon>
        <taxon>Bacteroidota</taxon>
        <taxon>Flavobacteriia</taxon>
        <taxon>Flavobacteriales</taxon>
        <taxon>Flavobacteriaceae</taxon>
        <taxon>Flavobacterium</taxon>
    </lineage>
</organism>
<dbReference type="GO" id="GO:0009090">
    <property type="term" value="P:homoserine biosynthetic process"/>
    <property type="evidence" value="ECO:0007669"/>
    <property type="project" value="TreeGrafter"/>
</dbReference>
<feature type="binding site" evidence="8">
    <location>
        <position position="146"/>
    </location>
    <ligand>
        <name>substrate</name>
    </ligand>
</feature>
<evidence type="ECO:0000256" key="6">
    <source>
        <dbReference type="ARBA" id="ARBA00022840"/>
    </source>
</evidence>
<feature type="binding site" evidence="8">
    <location>
        <position position="256"/>
    </location>
    <ligand>
        <name>ATP</name>
        <dbReference type="ChEBI" id="CHEBI:30616"/>
    </ligand>
</feature>
<evidence type="ECO:0000256" key="9">
    <source>
        <dbReference type="RuleBase" id="RU003448"/>
    </source>
</evidence>
<evidence type="ECO:0000256" key="5">
    <source>
        <dbReference type="ARBA" id="ARBA00022777"/>
    </source>
</evidence>
<dbReference type="UniPathway" id="UPA00034">
    <property type="reaction ID" value="UER00015"/>
</dbReference>
<evidence type="ECO:0000313" key="12">
    <source>
        <dbReference type="EMBL" id="KQB40838.1"/>
    </source>
</evidence>
<keyword evidence="10" id="KW-0028">Amino-acid biosynthesis</keyword>
<comment type="pathway">
    <text evidence="1 10">Amino-acid biosynthesis; L-lysine biosynthesis via DAP pathway; (S)-tetrahydrodipicolinate from L-aspartate: step 1/4.</text>
</comment>
<dbReference type="InterPro" id="IPR042199">
    <property type="entry name" value="AsparK_Bifunc_asparK/hSer_DH"/>
</dbReference>
<comment type="caution">
    <text evidence="12">The sequence shown here is derived from an EMBL/GenBank/DDBJ whole genome shotgun (WGS) entry which is preliminary data.</text>
</comment>
<dbReference type="GO" id="GO:0005829">
    <property type="term" value="C:cytosol"/>
    <property type="evidence" value="ECO:0007669"/>
    <property type="project" value="TreeGrafter"/>
</dbReference>
<dbReference type="UniPathway" id="UPA00050">
    <property type="reaction ID" value="UER00461"/>
</dbReference>
<feature type="binding site" evidence="8">
    <location>
        <position position="68"/>
    </location>
    <ligand>
        <name>substrate</name>
    </ligand>
</feature>
<evidence type="ECO:0000256" key="3">
    <source>
        <dbReference type="ARBA" id="ARBA00022679"/>
    </source>
</evidence>
<dbReference type="PIRSF" id="PIRSF000726">
    <property type="entry name" value="Asp_kin"/>
    <property type="match status" value="1"/>
</dbReference>
<dbReference type="PANTHER" id="PTHR21499:SF59">
    <property type="entry name" value="ASPARTOKINASE"/>
    <property type="match status" value="1"/>
</dbReference>
<dbReference type="SUPFAM" id="SSF55021">
    <property type="entry name" value="ACT-like"/>
    <property type="match status" value="1"/>
</dbReference>
<evidence type="ECO:0000256" key="2">
    <source>
        <dbReference type="ARBA" id="ARBA00010122"/>
    </source>
</evidence>